<feature type="active site" description="Charge relay system" evidence="8">
    <location>
        <position position="403"/>
    </location>
</feature>
<keyword evidence="5" id="KW-0443">Lipid metabolism</keyword>
<reference evidence="11" key="1">
    <citation type="submission" date="2016-12" db="EMBL/GenBank/DDBJ databases">
        <title>An insight into the sialome and mialome of the sand fly, Nyssomyia neivai.</title>
        <authorList>
            <person name="Sebastian V."/>
            <person name="Goulart T.M."/>
            <person name="Oliveira W."/>
            <person name="Calvo E."/>
            <person name="Oliveira L.F."/>
            <person name="Pinto M.C."/>
            <person name="Rosselino A.M."/>
            <person name="Ribeiro J.M."/>
        </authorList>
    </citation>
    <scope>NUCLEOTIDE SEQUENCE</scope>
</reference>
<dbReference type="GO" id="GO:0016788">
    <property type="term" value="F:hydrolase activity, acting on ester bonds"/>
    <property type="evidence" value="ECO:0007669"/>
    <property type="project" value="InterPro"/>
</dbReference>
<evidence type="ECO:0000313" key="11">
    <source>
        <dbReference type="EMBL" id="JAV08441.1"/>
    </source>
</evidence>
<name>A0A1L8DPW0_9DIPT</name>
<evidence type="ECO:0000256" key="2">
    <source>
        <dbReference type="ARBA" id="ARBA00022729"/>
    </source>
</evidence>
<dbReference type="EMBL" id="GFDF01005643">
    <property type="protein sequence ID" value="JAV08441.1"/>
    <property type="molecule type" value="Transcribed_RNA"/>
</dbReference>
<keyword evidence="6" id="KW-0325">Glycoprotein</keyword>
<dbReference type="Pfam" id="PF04083">
    <property type="entry name" value="Abhydro_lipase"/>
    <property type="match status" value="1"/>
</dbReference>
<dbReference type="SUPFAM" id="SSF53474">
    <property type="entry name" value="alpha/beta-Hydrolases"/>
    <property type="match status" value="1"/>
</dbReference>
<feature type="domain" description="Partial AB-hydrolase lipase" evidence="10">
    <location>
        <begin position="58"/>
        <end position="119"/>
    </location>
</feature>
<evidence type="ECO:0000256" key="9">
    <source>
        <dbReference type="SAM" id="SignalP"/>
    </source>
</evidence>
<dbReference type="Gene3D" id="3.40.50.1820">
    <property type="entry name" value="alpha/beta hydrolase"/>
    <property type="match status" value="1"/>
</dbReference>
<sequence>MLRILLFVALALCTQALPAESPAESPAEIFNVNPENFVELPELSEAEGNDKFTRFPTVVEMIQSYGYPVESHQVQTADGYLLTMHRIPYGRAHGAGPAPNKNVVFLQHGLLCSSADWVVIGPRDGLAYLLADRGYDIWMGNARGNTWSRNHTHINPDRSAFWQFSWHEIGIHDIPAMIDYVTRTTGQQRMHYVGHSQGTTSMFIMLSERPEYNDRIILAQALAPVAFMSNLRSPFIRALSPHVNAVDMWTSLLGMHEFLPSDSMMQMGGYLLCRDESWFQEVCANALFLIGGFNSEQLNRTQLPLIMANAPAGSSSQQLVHYAQLYNSGHFRQFDHGLIGNWQQYGSFTPPDYPLDRITAPIALHYSDNDWLAAVSDVQHLRSQLTNAEIVGLFRVPLAAFNHLDFLWAIDVAPLLNLRVISFIDRYN</sequence>
<feature type="signal peptide" evidence="9">
    <location>
        <begin position="1"/>
        <end position="16"/>
    </location>
</feature>
<comment type="similarity">
    <text evidence="1 7">Belongs to the AB hydrolase superfamily. Lipase family.</text>
</comment>
<dbReference type="FunFam" id="3.40.50.1820:FF:000021">
    <property type="entry name" value="Lipase"/>
    <property type="match status" value="1"/>
</dbReference>
<evidence type="ECO:0000256" key="8">
    <source>
        <dbReference type="PIRSR" id="PIRSR000862-1"/>
    </source>
</evidence>
<dbReference type="InterPro" id="IPR029058">
    <property type="entry name" value="AB_hydrolase_fold"/>
</dbReference>
<evidence type="ECO:0000256" key="5">
    <source>
        <dbReference type="ARBA" id="ARBA00023098"/>
    </source>
</evidence>
<dbReference type="PANTHER" id="PTHR11005">
    <property type="entry name" value="LYSOSOMAL ACID LIPASE-RELATED"/>
    <property type="match status" value="1"/>
</dbReference>
<protein>
    <recommendedName>
        <fullName evidence="7">Lipase</fullName>
    </recommendedName>
</protein>
<keyword evidence="2 9" id="KW-0732">Signal</keyword>
<feature type="active site" description="Nucleophile" evidence="8">
    <location>
        <position position="196"/>
    </location>
</feature>
<evidence type="ECO:0000256" key="6">
    <source>
        <dbReference type="ARBA" id="ARBA00023180"/>
    </source>
</evidence>
<organism evidence="11">
    <name type="scientific">Nyssomyia neivai</name>
    <dbReference type="NCBI Taxonomy" id="330878"/>
    <lineage>
        <taxon>Eukaryota</taxon>
        <taxon>Metazoa</taxon>
        <taxon>Ecdysozoa</taxon>
        <taxon>Arthropoda</taxon>
        <taxon>Hexapoda</taxon>
        <taxon>Insecta</taxon>
        <taxon>Pterygota</taxon>
        <taxon>Neoptera</taxon>
        <taxon>Endopterygota</taxon>
        <taxon>Diptera</taxon>
        <taxon>Nematocera</taxon>
        <taxon>Psychodoidea</taxon>
        <taxon>Psychodidae</taxon>
        <taxon>Nyssomyia</taxon>
    </lineage>
</organism>
<evidence type="ECO:0000259" key="10">
    <source>
        <dbReference type="Pfam" id="PF04083"/>
    </source>
</evidence>
<feature type="chain" id="PRO_5012905536" description="Lipase" evidence="9">
    <location>
        <begin position="17"/>
        <end position="428"/>
    </location>
</feature>
<accession>A0A1L8DPW0</accession>
<keyword evidence="3 7" id="KW-0378">Hydrolase</keyword>
<evidence type="ECO:0000256" key="3">
    <source>
        <dbReference type="ARBA" id="ARBA00022801"/>
    </source>
</evidence>
<evidence type="ECO:0000256" key="1">
    <source>
        <dbReference type="ARBA" id="ARBA00010701"/>
    </source>
</evidence>
<proteinExistence type="inferred from homology"/>
<evidence type="ECO:0000256" key="7">
    <source>
        <dbReference type="PIRNR" id="PIRNR000862"/>
    </source>
</evidence>
<evidence type="ECO:0000256" key="4">
    <source>
        <dbReference type="ARBA" id="ARBA00022963"/>
    </source>
</evidence>
<dbReference type="PIRSF" id="PIRSF000862">
    <property type="entry name" value="Steryl_ester_lip"/>
    <property type="match status" value="1"/>
</dbReference>
<dbReference type="InterPro" id="IPR006693">
    <property type="entry name" value="AB_hydrolase_lipase"/>
</dbReference>
<dbReference type="InterPro" id="IPR025483">
    <property type="entry name" value="Lipase_euk"/>
</dbReference>
<feature type="active site" description="Charge relay system" evidence="8">
    <location>
        <position position="370"/>
    </location>
</feature>
<keyword evidence="4 7" id="KW-0442">Lipid degradation</keyword>
<dbReference type="AlphaFoldDB" id="A0A1L8DPW0"/>
<dbReference type="GO" id="GO:0016042">
    <property type="term" value="P:lipid catabolic process"/>
    <property type="evidence" value="ECO:0007669"/>
    <property type="project" value="UniProtKB-KW"/>
</dbReference>